<feature type="region of interest" description="Disordered" evidence="2">
    <location>
        <begin position="690"/>
        <end position="711"/>
    </location>
</feature>
<dbReference type="PANTHER" id="PTHR31644">
    <property type="entry name" value="TRANSCRIPTIONAL ACTIVATOR ARO80-RELATED"/>
    <property type="match status" value="1"/>
</dbReference>
<evidence type="ECO:0000259" key="3">
    <source>
        <dbReference type="PROSITE" id="PS50048"/>
    </source>
</evidence>
<feature type="region of interest" description="Disordered" evidence="2">
    <location>
        <begin position="1"/>
        <end position="33"/>
    </location>
</feature>
<dbReference type="EMBL" id="MU004238">
    <property type="protein sequence ID" value="KAF2666533.1"/>
    <property type="molecule type" value="Genomic_DNA"/>
</dbReference>
<feature type="region of interest" description="Disordered" evidence="2">
    <location>
        <begin position="45"/>
        <end position="120"/>
    </location>
</feature>
<dbReference type="InterPro" id="IPR036864">
    <property type="entry name" value="Zn2-C6_fun-type_DNA-bd_sf"/>
</dbReference>
<dbReference type="PROSITE" id="PS50048">
    <property type="entry name" value="ZN2_CY6_FUNGAL_2"/>
    <property type="match status" value="1"/>
</dbReference>
<keyword evidence="5" id="KW-1185">Reference proteome</keyword>
<evidence type="ECO:0000313" key="5">
    <source>
        <dbReference type="Proteomes" id="UP000799302"/>
    </source>
</evidence>
<dbReference type="GO" id="GO:0045944">
    <property type="term" value="P:positive regulation of transcription by RNA polymerase II"/>
    <property type="evidence" value="ECO:0007669"/>
    <property type="project" value="TreeGrafter"/>
</dbReference>
<feature type="region of interest" description="Disordered" evidence="2">
    <location>
        <begin position="229"/>
        <end position="259"/>
    </location>
</feature>
<dbReference type="GO" id="GO:0009074">
    <property type="term" value="P:aromatic amino acid family catabolic process"/>
    <property type="evidence" value="ECO:0007669"/>
    <property type="project" value="TreeGrafter"/>
</dbReference>
<feature type="compositionally biased region" description="Pro residues" evidence="2">
    <location>
        <begin position="1"/>
        <end position="11"/>
    </location>
</feature>
<dbReference type="Proteomes" id="UP000799302">
    <property type="component" value="Unassembled WGS sequence"/>
</dbReference>
<evidence type="ECO:0000256" key="2">
    <source>
        <dbReference type="SAM" id="MobiDB-lite"/>
    </source>
</evidence>
<dbReference type="GO" id="GO:0005634">
    <property type="term" value="C:nucleus"/>
    <property type="evidence" value="ECO:0007669"/>
    <property type="project" value="TreeGrafter"/>
</dbReference>
<gene>
    <name evidence="4" type="ORF">BT63DRAFT_426987</name>
</gene>
<dbReference type="GO" id="GO:0008270">
    <property type="term" value="F:zinc ion binding"/>
    <property type="evidence" value="ECO:0007669"/>
    <property type="project" value="InterPro"/>
</dbReference>
<dbReference type="PANTHER" id="PTHR31644:SF2">
    <property type="entry name" value="TRANSCRIPTIONAL ACTIVATOR ARO80-RELATED"/>
    <property type="match status" value="1"/>
</dbReference>
<protein>
    <recommendedName>
        <fullName evidence="3">Zn(2)-C6 fungal-type domain-containing protein</fullName>
    </recommendedName>
</protein>
<dbReference type="AlphaFoldDB" id="A0A6A6U5H5"/>
<feature type="compositionally biased region" description="Polar residues" evidence="2">
    <location>
        <begin position="826"/>
        <end position="842"/>
    </location>
</feature>
<proteinExistence type="predicted"/>
<feature type="domain" description="Zn(2)-C6 fungal-type" evidence="3">
    <location>
        <begin position="31"/>
        <end position="69"/>
    </location>
</feature>
<evidence type="ECO:0000313" key="4">
    <source>
        <dbReference type="EMBL" id="KAF2666533.1"/>
    </source>
</evidence>
<dbReference type="GO" id="GO:0000981">
    <property type="term" value="F:DNA-binding transcription factor activity, RNA polymerase II-specific"/>
    <property type="evidence" value="ECO:0007669"/>
    <property type="project" value="InterPro"/>
</dbReference>
<feature type="compositionally biased region" description="Polar residues" evidence="2">
    <location>
        <begin position="692"/>
        <end position="706"/>
    </location>
</feature>
<name>A0A6A6U5H5_9PEZI</name>
<dbReference type="Gene3D" id="4.10.240.10">
    <property type="entry name" value="Zn(2)-C6 fungal-type DNA-binding domain"/>
    <property type="match status" value="1"/>
</dbReference>
<accession>A0A6A6U5H5</accession>
<reference evidence="4" key="1">
    <citation type="journal article" date="2020" name="Stud. Mycol.">
        <title>101 Dothideomycetes genomes: a test case for predicting lifestyles and emergence of pathogens.</title>
        <authorList>
            <person name="Haridas S."/>
            <person name="Albert R."/>
            <person name="Binder M."/>
            <person name="Bloem J."/>
            <person name="Labutti K."/>
            <person name="Salamov A."/>
            <person name="Andreopoulos B."/>
            <person name="Baker S."/>
            <person name="Barry K."/>
            <person name="Bills G."/>
            <person name="Bluhm B."/>
            <person name="Cannon C."/>
            <person name="Castanera R."/>
            <person name="Culley D."/>
            <person name="Daum C."/>
            <person name="Ezra D."/>
            <person name="Gonzalez J."/>
            <person name="Henrissat B."/>
            <person name="Kuo A."/>
            <person name="Liang C."/>
            <person name="Lipzen A."/>
            <person name="Lutzoni F."/>
            <person name="Magnuson J."/>
            <person name="Mondo S."/>
            <person name="Nolan M."/>
            <person name="Ohm R."/>
            <person name="Pangilinan J."/>
            <person name="Park H.-J."/>
            <person name="Ramirez L."/>
            <person name="Alfaro M."/>
            <person name="Sun H."/>
            <person name="Tritt A."/>
            <person name="Yoshinaga Y."/>
            <person name="Zwiers L.-H."/>
            <person name="Turgeon B."/>
            <person name="Goodwin S."/>
            <person name="Spatafora J."/>
            <person name="Crous P."/>
            <person name="Grigoriev I."/>
        </authorList>
    </citation>
    <scope>NUCLEOTIDE SEQUENCE</scope>
    <source>
        <strain evidence="4">CBS 115976</strain>
    </source>
</reference>
<feature type="region of interest" description="Disordered" evidence="2">
    <location>
        <begin position="825"/>
        <end position="860"/>
    </location>
</feature>
<sequence>MALPAVSPPSDSPAANGDASKNSAHSRAYQACEGCRSRKVRCVMGTGDVDHPAGPPCNRCRREQKQCLFSETRRKRTKEDGDMQEDSVDGWDPSYNDPPYSSPSVDPQAGGRNKRVRRSFPVKTSIDGAVDGAIGYDPAYEFDGPGPLTASTRTRGPYATVIPTSYPATAGYNSGGDGYGQTPGAAQAGHIPRLLPSEEEDRSVATLQHHDMYSRDNMMGMLIRAAEQQANDTTDTTDYQQSNQVPLDPQMTSRPSQNATSERLLATWKRLKFVRSGWFKAKEGIAYIDYFYRHMYPLTPVGLPEYNEPEKQVLLLEQERVLLVTILCISSRYMKLEGPAAHTRASKIHDKLWSELYKMLGRLWLAQEQFGGGLCGAGADSEGVTKTGYQGMRTIGTIEALILLTEWNPRALHFPPESDDEDFMLPDGVPIDNDDHDMSTMLLNGTGNERKASWLEPLWRSDRMSWMLLNTAIALAMEIGVFDETTLEKYSENNPTVPRVKLEGFWIRKKYLRELLPVYFIQLAGRLEFINQLPTGYTEALSSKTGAEERIKSLLNEFNGVTSPGLTPGSSPGTSYKDYRDPDQVLMYFWQEIAAILRSGNQELFYNGETSRQLVKDGRYASMIDLFHEPLNRWQKDFEECIADNNYINPRMCHILRIEYECARVHLNSLAIQAVLDRCISNTPPARHASLNGVNGNGKTSSSKSQPIPPSVLRKWCGEDRKYIDQVLEASRKVLRIVVEDLLPGDVLKHIPVRTYSRIISVQVILCKAVFFGAYEAEMNDLFNLADRAMEALINCNVDDVHISNQFAAMCKSVLKRVRTKLIRVTANQPSRQDSPSLSGARTPNPGMLPRSHPISLPGPAIPNPNDMSLDMSHLTPGDFTTSNNNILPFSVDEYNPTLHSVMPPPGVYAADGHFDYTDPNSMDDTSGAFMMDNISSNWITGNFNDLFLHQGADVTGTHFGPALNGMDLLDTLAPPDGGN</sequence>
<dbReference type="CDD" id="cd00067">
    <property type="entry name" value="GAL4"/>
    <property type="match status" value="1"/>
</dbReference>
<evidence type="ECO:0000256" key="1">
    <source>
        <dbReference type="ARBA" id="ARBA00023242"/>
    </source>
</evidence>
<organism evidence="4 5">
    <name type="scientific">Microthyrium microscopicum</name>
    <dbReference type="NCBI Taxonomy" id="703497"/>
    <lineage>
        <taxon>Eukaryota</taxon>
        <taxon>Fungi</taxon>
        <taxon>Dikarya</taxon>
        <taxon>Ascomycota</taxon>
        <taxon>Pezizomycotina</taxon>
        <taxon>Dothideomycetes</taxon>
        <taxon>Dothideomycetes incertae sedis</taxon>
        <taxon>Microthyriales</taxon>
        <taxon>Microthyriaceae</taxon>
        <taxon>Microthyrium</taxon>
    </lineage>
</organism>
<dbReference type="SMART" id="SM00066">
    <property type="entry name" value="GAL4"/>
    <property type="match status" value="1"/>
</dbReference>
<dbReference type="OrthoDB" id="2262349at2759"/>
<keyword evidence="1" id="KW-0539">Nucleus</keyword>
<dbReference type="InterPro" id="IPR052780">
    <property type="entry name" value="AAA_Catabolism_Regulators"/>
</dbReference>
<feature type="compositionally biased region" description="Low complexity" evidence="2">
    <location>
        <begin position="92"/>
        <end position="107"/>
    </location>
</feature>
<dbReference type="SUPFAM" id="SSF57701">
    <property type="entry name" value="Zn2/Cys6 DNA-binding domain"/>
    <property type="match status" value="1"/>
</dbReference>
<dbReference type="InterPro" id="IPR001138">
    <property type="entry name" value="Zn2Cys6_DnaBD"/>
</dbReference>